<evidence type="ECO:0000313" key="3">
    <source>
        <dbReference type="Proteomes" id="UP000289738"/>
    </source>
</evidence>
<feature type="region of interest" description="Disordered" evidence="1">
    <location>
        <begin position="1"/>
        <end position="26"/>
    </location>
</feature>
<accession>A0A444YAY0</accession>
<gene>
    <name evidence="2" type="ORF">Ahy_B07g086955</name>
</gene>
<feature type="compositionally biased region" description="Basic and acidic residues" evidence="1">
    <location>
        <begin position="1"/>
        <end position="16"/>
    </location>
</feature>
<reference evidence="2 3" key="1">
    <citation type="submission" date="2019-01" db="EMBL/GenBank/DDBJ databases">
        <title>Sequencing of cultivated peanut Arachis hypogaea provides insights into genome evolution and oil improvement.</title>
        <authorList>
            <person name="Chen X."/>
        </authorList>
    </citation>
    <scope>NUCLEOTIDE SEQUENCE [LARGE SCALE GENOMIC DNA]</scope>
    <source>
        <strain evidence="3">cv. Fuhuasheng</strain>
        <tissue evidence="2">Leaves</tissue>
    </source>
</reference>
<evidence type="ECO:0000256" key="1">
    <source>
        <dbReference type="SAM" id="MobiDB-lite"/>
    </source>
</evidence>
<sequence length="183" mass="20818">MDKTEIKERWYKERQSRKTPSSSSPSMGTDIQYYPYMANYNAYQPLINNLLYLETVFIPQSILTVLNVISTQGVGVPRVSIRGTHTSILPEMSRQIPVGTSSPNIVESLAIFRQQIEDIHHDLLSKSSTMCKKLYATDFNDRREVKFFGGQPIGPTIEVVSNLNQLLDTTVRNSHFVILLYTS</sequence>
<dbReference type="AlphaFoldDB" id="A0A444YAY0"/>
<dbReference type="EMBL" id="SDMP01000017">
    <property type="protein sequence ID" value="RYQ99094.1"/>
    <property type="molecule type" value="Genomic_DNA"/>
</dbReference>
<organism evidence="2 3">
    <name type="scientific">Arachis hypogaea</name>
    <name type="common">Peanut</name>
    <dbReference type="NCBI Taxonomy" id="3818"/>
    <lineage>
        <taxon>Eukaryota</taxon>
        <taxon>Viridiplantae</taxon>
        <taxon>Streptophyta</taxon>
        <taxon>Embryophyta</taxon>
        <taxon>Tracheophyta</taxon>
        <taxon>Spermatophyta</taxon>
        <taxon>Magnoliopsida</taxon>
        <taxon>eudicotyledons</taxon>
        <taxon>Gunneridae</taxon>
        <taxon>Pentapetalae</taxon>
        <taxon>rosids</taxon>
        <taxon>fabids</taxon>
        <taxon>Fabales</taxon>
        <taxon>Fabaceae</taxon>
        <taxon>Papilionoideae</taxon>
        <taxon>50 kb inversion clade</taxon>
        <taxon>dalbergioids sensu lato</taxon>
        <taxon>Dalbergieae</taxon>
        <taxon>Pterocarpus clade</taxon>
        <taxon>Arachis</taxon>
    </lineage>
</organism>
<proteinExistence type="predicted"/>
<keyword evidence="3" id="KW-1185">Reference proteome</keyword>
<evidence type="ECO:0000313" key="2">
    <source>
        <dbReference type="EMBL" id="RYQ99094.1"/>
    </source>
</evidence>
<protein>
    <submittedName>
        <fullName evidence="2">Uncharacterized protein</fullName>
    </submittedName>
</protein>
<name>A0A444YAY0_ARAHY</name>
<dbReference type="Proteomes" id="UP000289738">
    <property type="component" value="Chromosome B07"/>
</dbReference>
<comment type="caution">
    <text evidence="2">The sequence shown here is derived from an EMBL/GenBank/DDBJ whole genome shotgun (WGS) entry which is preliminary data.</text>
</comment>